<dbReference type="RefSeq" id="WP_277579228.1">
    <property type="nucleotide sequence ID" value="NZ_JANRMI010000004.1"/>
</dbReference>
<protein>
    <submittedName>
        <fullName evidence="1">Class I SAM-dependent methyltransferase</fullName>
    </submittedName>
</protein>
<comment type="caution">
    <text evidence="1">The sequence shown here is derived from an EMBL/GenBank/DDBJ whole genome shotgun (WGS) entry which is preliminary data.</text>
</comment>
<dbReference type="GO" id="GO:0032259">
    <property type="term" value="P:methylation"/>
    <property type="evidence" value="ECO:0007669"/>
    <property type="project" value="UniProtKB-KW"/>
</dbReference>
<keyword evidence="1" id="KW-0808">Transferase</keyword>
<keyword evidence="2" id="KW-1185">Reference proteome</keyword>
<sequence>MECLLCQTPHSAAFKVVKKPERSYYHCAQCDLIFMNPKERLDAAQEKARYDFHQNEDMKGYRAFLEPLVKDVEQFAKNAKREPSDVSVLDYGCGPTAFLGNWFTEKSFRVTNYDLYYFPDQDSLKKSYHVITSTEVWEHLYDPRAELVKMIKMLKTGGILAVMTSSHKGEAAFHDWYYRRDLTHVTFFSEKTMKWIADHFNLQLIKGRSPYWIFQKWDAQTPS</sequence>
<dbReference type="Gene3D" id="3.40.50.150">
    <property type="entry name" value="Vaccinia Virus protein VP39"/>
    <property type="match status" value="1"/>
</dbReference>
<evidence type="ECO:0000313" key="1">
    <source>
        <dbReference type="EMBL" id="MDG0817757.1"/>
    </source>
</evidence>
<keyword evidence="1" id="KW-0489">Methyltransferase</keyword>
<evidence type="ECO:0000313" key="2">
    <source>
        <dbReference type="Proteomes" id="UP001152321"/>
    </source>
</evidence>
<dbReference type="EMBL" id="JANRMI010000004">
    <property type="protein sequence ID" value="MDG0817757.1"/>
    <property type="molecule type" value="Genomic_DNA"/>
</dbReference>
<gene>
    <name evidence="1" type="ORF">NWE73_15355</name>
</gene>
<dbReference type="Proteomes" id="UP001152321">
    <property type="component" value="Unassembled WGS sequence"/>
</dbReference>
<dbReference type="SUPFAM" id="SSF53335">
    <property type="entry name" value="S-adenosyl-L-methionine-dependent methyltransferases"/>
    <property type="match status" value="1"/>
</dbReference>
<dbReference type="Pfam" id="PF13489">
    <property type="entry name" value="Methyltransf_23"/>
    <property type="match status" value="1"/>
</dbReference>
<dbReference type="GO" id="GO:0008168">
    <property type="term" value="F:methyltransferase activity"/>
    <property type="evidence" value="ECO:0007669"/>
    <property type="project" value="UniProtKB-KW"/>
</dbReference>
<proteinExistence type="predicted"/>
<reference evidence="1" key="1">
    <citation type="submission" date="2022-08" db="EMBL/GenBank/DDBJ databases">
        <title>Novel Bdellovibrio Species Isolated from Svalbard: Designation Bdellovibrio svalbardensis.</title>
        <authorList>
            <person name="Mitchell R.J."/>
            <person name="Choi S.Y."/>
        </authorList>
    </citation>
    <scope>NUCLEOTIDE SEQUENCE</scope>
    <source>
        <strain evidence="1">PAP01</strain>
    </source>
</reference>
<dbReference type="InterPro" id="IPR029063">
    <property type="entry name" value="SAM-dependent_MTases_sf"/>
</dbReference>
<name>A0ABT6DMM1_9BACT</name>
<organism evidence="1 2">
    <name type="scientific">Bdellovibrio svalbardensis</name>
    <dbReference type="NCBI Taxonomy" id="2972972"/>
    <lineage>
        <taxon>Bacteria</taxon>
        <taxon>Pseudomonadati</taxon>
        <taxon>Bdellovibrionota</taxon>
        <taxon>Bdellovibrionia</taxon>
        <taxon>Bdellovibrionales</taxon>
        <taxon>Pseudobdellovibrionaceae</taxon>
        <taxon>Bdellovibrio</taxon>
    </lineage>
</organism>
<accession>A0ABT6DMM1</accession>